<dbReference type="InterPro" id="IPR036259">
    <property type="entry name" value="MFS_trans_sf"/>
</dbReference>
<dbReference type="GO" id="GO:0015031">
    <property type="term" value="P:protein transport"/>
    <property type="evidence" value="ECO:0007669"/>
    <property type="project" value="UniProtKB-KW"/>
</dbReference>
<dbReference type="GO" id="GO:1904680">
    <property type="term" value="F:peptide transmembrane transporter activity"/>
    <property type="evidence" value="ECO:0007669"/>
    <property type="project" value="InterPro"/>
</dbReference>
<protein>
    <submittedName>
        <fullName evidence="11">MFS transporter</fullName>
    </submittedName>
</protein>
<feature type="transmembrane region" description="Helical" evidence="9">
    <location>
        <begin position="441"/>
        <end position="462"/>
    </location>
</feature>
<dbReference type="NCBIfam" id="TIGR00924">
    <property type="entry name" value="yjdL_sub1_fam"/>
    <property type="match status" value="1"/>
</dbReference>
<dbReference type="Gene3D" id="1.20.1250.20">
    <property type="entry name" value="MFS general substrate transporter like domains"/>
    <property type="match status" value="1"/>
</dbReference>
<dbReference type="Pfam" id="PF00854">
    <property type="entry name" value="PTR2"/>
    <property type="match status" value="1"/>
</dbReference>
<evidence type="ECO:0000256" key="2">
    <source>
        <dbReference type="ARBA" id="ARBA00022448"/>
    </source>
</evidence>
<evidence type="ECO:0000256" key="4">
    <source>
        <dbReference type="ARBA" id="ARBA00022692"/>
    </source>
</evidence>
<comment type="subcellular location">
    <subcellularLocation>
        <location evidence="1">Cell membrane</location>
        <topology evidence="1">Multi-pass membrane protein</topology>
    </subcellularLocation>
</comment>
<evidence type="ECO:0000256" key="3">
    <source>
        <dbReference type="ARBA" id="ARBA00022475"/>
    </source>
</evidence>
<feature type="transmembrane region" description="Helical" evidence="9">
    <location>
        <begin position="482"/>
        <end position="504"/>
    </location>
</feature>
<keyword evidence="3" id="KW-1003">Cell membrane</keyword>
<accession>A0A6I6EIQ4</accession>
<feature type="transmembrane region" description="Helical" evidence="9">
    <location>
        <begin position="131"/>
        <end position="150"/>
    </location>
</feature>
<dbReference type="InterPro" id="IPR000109">
    <property type="entry name" value="POT_fam"/>
</dbReference>
<evidence type="ECO:0000313" key="12">
    <source>
        <dbReference type="Proteomes" id="UP000424752"/>
    </source>
</evidence>
<dbReference type="EMBL" id="CP046509">
    <property type="protein sequence ID" value="QGU87855.1"/>
    <property type="molecule type" value="Genomic_DNA"/>
</dbReference>
<reference evidence="10 13" key="1">
    <citation type="submission" date="2019-11" db="EMBL/GenBank/DDBJ databases">
        <title>Erwinia sp. nov., isolated from feces of birds in Tibet plateau of China.</title>
        <authorList>
            <person name="Ge Y."/>
        </authorList>
    </citation>
    <scope>NUCLEOTIDE SEQUENCE [LARGE SCALE GENOMIC DNA]</scope>
    <source>
        <strain evidence="10 13">J316</strain>
    </source>
</reference>
<name>A0A6I6EIQ4_9GAMM</name>
<evidence type="ECO:0000256" key="9">
    <source>
        <dbReference type="SAM" id="Phobius"/>
    </source>
</evidence>
<keyword evidence="6" id="KW-0653">Protein transport</keyword>
<feature type="transmembrane region" description="Helical" evidence="9">
    <location>
        <begin position="404"/>
        <end position="429"/>
    </location>
</feature>
<proteinExistence type="predicted"/>
<sequence length="514" mass="56793">MRSPPIISRKKCIITGLIWQEKLRLVVEQTRPIPQQQVPGGTGALFFIQIFATMGFAVLYSSLVLYATKRLGFSEGQANTMMGVFGAFNYGLHLFGGYLGGRFLSNRNLFVLGMVLQVAGCWTLSGQSAEGLYWGLAMFLTGSGLNVTCINMMLTQRFAPEDNRRESAFLWNYAGMNLGFFLGFTGAGYFQLSEHYEALFLFATVGNAIAIVISLLCWKILGDINTPLLHASKRQFRWRMLAGLAVLILLVPTIRLMLNHAGFTGSFVLVLGAAIFLLLCLTTLRHRPRDEQRRMGAYLILALGSLVFWTLYQLAPMGLMLFTEHNINLNVYGIRVAPQWVQNINTLVIVVGGPLLAMGFRNLRERAWRIDIPLQFSASLFCIGLGMLVLPLGIALAGEDGMVAFKWIVISYVLQSLGELLISPIGYAMIGKLAPVRYQGVMMGCWMMVTGVASVLSGHISALMPENSGSTPLITNPGYSHIFSLLGWGSAAIGLLMIFLIPMLRQLIHQVERR</sequence>
<dbReference type="InterPro" id="IPR005279">
    <property type="entry name" value="Dipep/tripep_permease"/>
</dbReference>
<feature type="transmembrane region" description="Helical" evidence="9">
    <location>
        <begin position="340"/>
        <end position="360"/>
    </location>
</feature>
<keyword evidence="7 9" id="KW-1133">Transmembrane helix</keyword>
<dbReference type="Proteomes" id="UP000480164">
    <property type="component" value="Unassembled WGS sequence"/>
</dbReference>
<feature type="transmembrane region" description="Helical" evidence="9">
    <location>
        <begin position="372"/>
        <end position="398"/>
    </location>
</feature>
<feature type="transmembrane region" description="Helical" evidence="9">
    <location>
        <begin position="170"/>
        <end position="192"/>
    </location>
</feature>
<dbReference type="AlphaFoldDB" id="A0A6I6EIQ4"/>
<organism evidence="11 12">
    <name type="scientific">Erwinia sorbitola</name>
    <dbReference type="NCBI Taxonomy" id="2681984"/>
    <lineage>
        <taxon>Bacteria</taxon>
        <taxon>Pseudomonadati</taxon>
        <taxon>Pseudomonadota</taxon>
        <taxon>Gammaproteobacteria</taxon>
        <taxon>Enterobacterales</taxon>
        <taxon>Erwiniaceae</taxon>
        <taxon>Erwinia</taxon>
    </lineage>
</organism>
<dbReference type="SUPFAM" id="SSF103473">
    <property type="entry name" value="MFS general substrate transporter"/>
    <property type="match status" value="2"/>
</dbReference>
<feature type="transmembrane region" description="Helical" evidence="9">
    <location>
        <begin position="264"/>
        <end position="284"/>
    </location>
</feature>
<evidence type="ECO:0000256" key="6">
    <source>
        <dbReference type="ARBA" id="ARBA00022927"/>
    </source>
</evidence>
<dbReference type="InterPro" id="IPR050171">
    <property type="entry name" value="MFS_Transporters"/>
</dbReference>
<evidence type="ECO:0000256" key="1">
    <source>
        <dbReference type="ARBA" id="ARBA00004651"/>
    </source>
</evidence>
<dbReference type="GO" id="GO:0005886">
    <property type="term" value="C:plasma membrane"/>
    <property type="evidence" value="ECO:0007669"/>
    <property type="project" value="UniProtKB-SubCell"/>
</dbReference>
<evidence type="ECO:0000313" key="11">
    <source>
        <dbReference type="EMBL" id="QGU87855.1"/>
    </source>
</evidence>
<feature type="transmembrane region" description="Helical" evidence="9">
    <location>
        <begin position="108"/>
        <end position="125"/>
    </location>
</feature>
<keyword evidence="5" id="KW-0571">Peptide transport</keyword>
<dbReference type="Proteomes" id="UP000424752">
    <property type="component" value="Chromosome"/>
</dbReference>
<dbReference type="EMBL" id="WLZX01000001">
    <property type="protein sequence ID" value="MTD25586.1"/>
    <property type="molecule type" value="Genomic_DNA"/>
</dbReference>
<evidence type="ECO:0000256" key="8">
    <source>
        <dbReference type="ARBA" id="ARBA00023136"/>
    </source>
</evidence>
<keyword evidence="2" id="KW-0813">Transport</keyword>
<keyword evidence="13" id="KW-1185">Reference proteome</keyword>
<dbReference type="GO" id="GO:0015833">
    <property type="term" value="P:peptide transport"/>
    <property type="evidence" value="ECO:0007669"/>
    <property type="project" value="UniProtKB-KW"/>
</dbReference>
<keyword evidence="8 9" id="KW-0472">Membrane</keyword>
<feature type="transmembrane region" description="Helical" evidence="9">
    <location>
        <begin position="44"/>
        <end position="68"/>
    </location>
</feature>
<evidence type="ECO:0000313" key="10">
    <source>
        <dbReference type="EMBL" id="MTD25586.1"/>
    </source>
</evidence>
<accession>A0A6L6GJ69</accession>
<gene>
    <name evidence="10" type="ORF">GK011_01320</name>
    <name evidence="11" type="ORF">GN242_11730</name>
</gene>
<feature type="transmembrane region" description="Helical" evidence="9">
    <location>
        <begin position="238"/>
        <end position="258"/>
    </location>
</feature>
<reference evidence="11 12" key="2">
    <citation type="submission" date="2019-12" db="EMBL/GenBank/DDBJ databases">
        <title>Erwinia sp. nov., isolated from droppings of birds in the Qinghai-Tiebt plateau of China.</title>
        <authorList>
            <person name="Ge Y."/>
        </authorList>
    </citation>
    <scope>NUCLEOTIDE SEQUENCE [LARGE SCALE GENOMIC DNA]</scope>
    <source>
        <strain evidence="11 12">J780</strain>
    </source>
</reference>
<keyword evidence="4 9" id="KW-0812">Transmembrane</keyword>
<evidence type="ECO:0000256" key="5">
    <source>
        <dbReference type="ARBA" id="ARBA00022856"/>
    </source>
</evidence>
<feature type="transmembrane region" description="Helical" evidence="9">
    <location>
        <begin position="296"/>
        <end position="315"/>
    </location>
</feature>
<feature type="transmembrane region" description="Helical" evidence="9">
    <location>
        <begin position="198"/>
        <end position="218"/>
    </location>
</feature>
<evidence type="ECO:0000313" key="13">
    <source>
        <dbReference type="Proteomes" id="UP000480164"/>
    </source>
</evidence>
<dbReference type="KEGG" id="erwi:GN242_11730"/>
<evidence type="ECO:0000256" key="7">
    <source>
        <dbReference type="ARBA" id="ARBA00022989"/>
    </source>
</evidence>
<feature type="transmembrane region" description="Helical" evidence="9">
    <location>
        <begin position="80"/>
        <end position="101"/>
    </location>
</feature>
<dbReference type="PANTHER" id="PTHR23517">
    <property type="entry name" value="RESISTANCE PROTEIN MDTM, PUTATIVE-RELATED-RELATED"/>
    <property type="match status" value="1"/>
</dbReference>
<dbReference type="PANTHER" id="PTHR23517:SF15">
    <property type="entry name" value="PROTON-DEPENDENT OLIGOPEPTIDE FAMILY TRANSPORT PROTEIN"/>
    <property type="match status" value="1"/>
</dbReference>